<dbReference type="AlphaFoldDB" id="A0AAV5KCU2"/>
<name>A0AAV5KCU2_9ROSI</name>
<dbReference type="Proteomes" id="UP001054252">
    <property type="component" value="Unassembled WGS sequence"/>
</dbReference>
<gene>
    <name evidence="1" type="ORF">SLEP1_g32296</name>
</gene>
<evidence type="ECO:0000313" key="2">
    <source>
        <dbReference type="Proteomes" id="UP001054252"/>
    </source>
</evidence>
<reference evidence="1 2" key="1">
    <citation type="journal article" date="2021" name="Commun. Biol.">
        <title>The genome of Shorea leprosula (Dipterocarpaceae) highlights the ecological relevance of drought in aseasonal tropical rainforests.</title>
        <authorList>
            <person name="Ng K.K.S."/>
            <person name="Kobayashi M.J."/>
            <person name="Fawcett J.A."/>
            <person name="Hatakeyama M."/>
            <person name="Paape T."/>
            <person name="Ng C.H."/>
            <person name="Ang C.C."/>
            <person name="Tnah L.H."/>
            <person name="Lee C.T."/>
            <person name="Nishiyama T."/>
            <person name="Sese J."/>
            <person name="O'Brien M.J."/>
            <person name="Copetti D."/>
            <person name="Mohd Noor M.I."/>
            <person name="Ong R.C."/>
            <person name="Putra M."/>
            <person name="Sireger I.Z."/>
            <person name="Indrioko S."/>
            <person name="Kosugi Y."/>
            <person name="Izuno A."/>
            <person name="Isagi Y."/>
            <person name="Lee S.L."/>
            <person name="Shimizu K.K."/>
        </authorList>
    </citation>
    <scope>NUCLEOTIDE SEQUENCE [LARGE SCALE GENOMIC DNA]</scope>
    <source>
        <strain evidence="1">214</strain>
    </source>
</reference>
<accession>A0AAV5KCU2</accession>
<keyword evidence="2" id="KW-1185">Reference proteome</keyword>
<protein>
    <submittedName>
        <fullName evidence="1">Uncharacterized protein</fullName>
    </submittedName>
</protein>
<organism evidence="1 2">
    <name type="scientific">Rubroshorea leprosula</name>
    <dbReference type="NCBI Taxonomy" id="152421"/>
    <lineage>
        <taxon>Eukaryota</taxon>
        <taxon>Viridiplantae</taxon>
        <taxon>Streptophyta</taxon>
        <taxon>Embryophyta</taxon>
        <taxon>Tracheophyta</taxon>
        <taxon>Spermatophyta</taxon>
        <taxon>Magnoliopsida</taxon>
        <taxon>eudicotyledons</taxon>
        <taxon>Gunneridae</taxon>
        <taxon>Pentapetalae</taxon>
        <taxon>rosids</taxon>
        <taxon>malvids</taxon>
        <taxon>Malvales</taxon>
        <taxon>Dipterocarpaceae</taxon>
        <taxon>Rubroshorea</taxon>
    </lineage>
</organism>
<evidence type="ECO:0000313" key="1">
    <source>
        <dbReference type="EMBL" id="GKV22422.1"/>
    </source>
</evidence>
<comment type="caution">
    <text evidence="1">The sequence shown here is derived from an EMBL/GenBank/DDBJ whole genome shotgun (WGS) entry which is preliminary data.</text>
</comment>
<sequence>MTHFAFSSSRNSREIRVRSTYTPKPQHNFTQIT</sequence>
<dbReference type="EMBL" id="BPVZ01000060">
    <property type="protein sequence ID" value="GKV22422.1"/>
    <property type="molecule type" value="Genomic_DNA"/>
</dbReference>
<proteinExistence type="predicted"/>